<accession>E0NL85</accession>
<organism evidence="2 3">
    <name type="scientific">Peptoniphilus duerdenii ATCC BAA-1640</name>
    <dbReference type="NCBI Taxonomy" id="862517"/>
    <lineage>
        <taxon>Bacteria</taxon>
        <taxon>Bacillati</taxon>
        <taxon>Bacillota</taxon>
        <taxon>Tissierellia</taxon>
        <taxon>Tissierellales</taxon>
        <taxon>Peptoniphilaceae</taxon>
        <taxon>Peptoniphilus</taxon>
    </lineage>
</organism>
<feature type="transmembrane region" description="Helical" evidence="1">
    <location>
        <begin position="53"/>
        <end position="76"/>
    </location>
</feature>
<dbReference type="InterPro" id="IPR029058">
    <property type="entry name" value="AB_hydrolase_fold"/>
</dbReference>
<keyword evidence="1" id="KW-1133">Transmembrane helix</keyword>
<dbReference type="eggNOG" id="COG4188">
    <property type="taxonomic scope" value="Bacteria"/>
</dbReference>
<dbReference type="EMBL" id="AEEH01000035">
    <property type="protein sequence ID" value="EFM25460.1"/>
    <property type="molecule type" value="Genomic_DNA"/>
</dbReference>
<keyword evidence="1" id="KW-0812">Transmembrane</keyword>
<dbReference type="SUPFAM" id="SSF53474">
    <property type="entry name" value="alpha/beta-Hydrolases"/>
    <property type="match status" value="1"/>
</dbReference>
<evidence type="ECO:0000256" key="1">
    <source>
        <dbReference type="SAM" id="Phobius"/>
    </source>
</evidence>
<dbReference type="Proteomes" id="UP000003280">
    <property type="component" value="Unassembled WGS sequence"/>
</dbReference>
<keyword evidence="1" id="KW-0472">Membrane</keyword>
<feature type="transmembrane region" description="Helical" evidence="1">
    <location>
        <begin position="146"/>
        <end position="166"/>
    </location>
</feature>
<dbReference type="RefSeq" id="WP_008901738.1">
    <property type="nucleotide sequence ID" value="NZ_GL397071.1"/>
</dbReference>
<reference evidence="2 3" key="1">
    <citation type="submission" date="2010-07" db="EMBL/GenBank/DDBJ databases">
        <authorList>
            <person name="Muzny D."/>
            <person name="Qin X."/>
            <person name="Deng J."/>
            <person name="Jiang H."/>
            <person name="Liu Y."/>
            <person name="Qu J."/>
            <person name="Song X.-Z."/>
            <person name="Zhang L."/>
            <person name="Thornton R."/>
            <person name="Coyle M."/>
            <person name="Francisco L."/>
            <person name="Jackson L."/>
            <person name="Javaid M."/>
            <person name="Korchina V."/>
            <person name="Kovar C."/>
            <person name="Mata R."/>
            <person name="Mathew T."/>
            <person name="Ngo R."/>
            <person name="Nguyen L."/>
            <person name="Nguyen N."/>
            <person name="Okwuonu G."/>
            <person name="Ongeri F."/>
            <person name="Pham C."/>
            <person name="Simmons D."/>
            <person name="Wilczek-Boney K."/>
            <person name="Hale W."/>
            <person name="Jakkamsetti A."/>
            <person name="Pham P."/>
            <person name="Ruth R."/>
            <person name="San Lucas F."/>
            <person name="Warren J."/>
            <person name="Zhang J."/>
            <person name="Zhao Z."/>
            <person name="Zhou C."/>
            <person name="Zhu D."/>
            <person name="Lee S."/>
            <person name="Bess C."/>
            <person name="Blankenburg K."/>
            <person name="Forbes L."/>
            <person name="Fu Q."/>
            <person name="Gubbala S."/>
            <person name="Hirani K."/>
            <person name="Jayaseelan J.C."/>
            <person name="Lara F."/>
            <person name="Munidasa M."/>
            <person name="Palculict T."/>
            <person name="Patil S."/>
            <person name="Pu L.-L."/>
            <person name="Saada N."/>
            <person name="Tang L."/>
            <person name="Weissenberger G."/>
            <person name="Zhu Y."/>
            <person name="Hemphill L."/>
            <person name="Shang Y."/>
            <person name="Youmans B."/>
            <person name="Ayvaz T."/>
            <person name="Ross M."/>
            <person name="Santibanez J."/>
            <person name="Aqrawi P."/>
            <person name="Gross S."/>
            <person name="Joshi V."/>
            <person name="Fowler G."/>
            <person name="Nazareth L."/>
            <person name="Reid J."/>
            <person name="Worley K."/>
            <person name="Petrosino J."/>
            <person name="Highlander S."/>
            <person name="Gibbs R."/>
        </authorList>
    </citation>
    <scope>NUCLEOTIDE SEQUENCE [LARGE SCALE GENOMIC DNA]</scope>
    <source>
        <strain evidence="2 3">ATCC BAA-1640</strain>
    </source>
</reference>
<dbReference type="HOGENOM" id="CLU_404315_0_0_9"/>
<dbReference type="STRING" id="862517.HMPREF9225_0924"/>
<name>E0NL85_9FIRM</name>
<dbReference type="AlphaFoldDB" id="E0NL85"/>
<dbReference type="OrthoDB" id="9808543at2"/>
<evidence type="ECO:0000313" key="2">
    <source>
        <dbReference type="EMBL" id="EFM25460.1"/>
    </source>
</evidence>
<feature type="transmembrane region" description="Helical" evidence="1">
    <location>
        <begin position="28"/>
        <end position="47"/>
    </location>
</feature>
<sequence length="680" mass="78034">MIKKLFSKIHNKLKNLIENVFRNTEKSVYISIFFVSLIISSMYSYYISDYVGSYLSILITLTIFISIALAIFYKPIKKIVVYLKKIKSFNLISLVALYIFIYYFLGEVSYTYPLSDFEYQAVIVVSTLVVFLFSKSIAVFLNRKSFLSMVFILVTAVPIAGIFYFLSFPGFDTKEDYNFVVQNVKSERYQVQTINYDEETMDLTGYVSYSGKKKKRRDMLFSHSLTKAPIRGVMYKPVNDEKKDVLFIVHGNHRATTKSHLGYEYLGRYLAEHGIAVVSVDMNYLNGFLNYGLSGENDARAMALYRNIDYILNLEENRDLNKEIFLAGHSRGAEATTILKSFTELEKLPEDGNRNLSLNVKIKGIISISGTYGQYTPAGKNLKLRNVNFLCIHGTHDSDVEGFEQLNQYENIENSRGYFKSAIYIPYANHGNFNTLWGDYDLDPPDAYFFNRKSLLPGEHQRRILEVLTEKFIKAVDGKENKNIFYDLASEDLNIPKLDYYQMYQEGGSSVIANFDEDYNISTATNRNFDMTYQGFSQVYEDMVEVGDATFNSGLYLRSTTSANLSFFAREDVAGLKNLSFDIIKKDDGGSMEVTVMDYFGRKYSYDISKIKTLPKETWVERSKIEHIKNDGNSYMGYTTIKLDLSDAKATGVDTSRIRYIDFNFKGANDLILDNILFSD</sequence>
<gene>
    <name evidence="2" type="ORF">HMPREF9225_0924</name>
</gene>
<proteinExistence type="predicted"/>
<evidence type="ECO:0000313" key="3">
    <source>
        <dbReference type="Proteomes" id="UP000003280"/>
    </source>
</evidence>
<keyword evidence="3" id="KW-1185">Reference proteome</keyword>
<comment type="caution">
    <text evidence="2">The sequence shown here is derived from an EMBL/GenBank/DDBJ whole genome shotgun (WGS) entry which is preliminary data.</text>
</comment>
<dbReference type="Gene3D" id="3.40.50.1820">
    <property type="entry name" value="alpha/beta hydrolase"/>
    <property type="match status" value="1"/>
</dbReference>
<feature type="transmembrane region" description="Helical" evidence="1">
    <location>
        <begin position="117"/>
        <end position="134"/>
    </location>
</feature>
<protein>
    <submittedName>
        <fullName evidence="2">Uncharacterized protein</fullName>
    </submittedName>
</protein>
<feature type="transmembrane region" description="Helical" evidence="1">
    <location>
        <begin position="88"/>
        <end position="105"/>
    </location>
</feature>